<evidence type="ECO:0008006" key="4">
    <source>
        <dbReference type="Google" id="ProtNLM"/>
    </source>
</evidence>
<keyword evidence="1" id="KW-0732">Signal</keyword>
<dbReference type="InterPro" id="IPR013783">
    <property type="entry name" value="Ig-like_fold"/>
</dbReference>
<dbReference type="EMBL" id="JACGXL010000006">
    <property type="protein sequence ID" value="MBA8889296.1"/>
    <property type="molecule type" value="Genomic_DNA"/>
</dbReference>
<comment type="caution">
    <text evidence="2">The sequence shown here is derived from an EMBL/GenBank/DDBJ whole genome shotgun (WGS) entry which is preliminary data.</text>
</comment>
<evidence type="ECO:0000313" key="3">
    <source>
        <dbReference type="Proteomes" id="UP000550401"/>
    </source>
</evidence>
<dbReference type="Proteomes" id="UP000550401">
    <property type="component" value="Unassembled WGS sequence"/>
</dbReference>
<organism evidence="2 3">
    <name type="scientific">Dokdonella fugitiva</name>
    <dbReference type="NCBI Taxonomy" id="328517"/>
    <lineage>
        <taxon>Bacteria</taxon>
        <taxon>Pseudomonadati</taxon>
        <taxon>Pseudomonadota</taxon>
        <taxon>Gammaproteobacteria</taxon>
        <taxon>Lysobacterales</taxon>
        <taxon>Rhodanobacteraceae</taxon>
        <taxon>Dokdonella</taxon>
    </lineage>
</organism>
<evidence type="ECO:0000313" key="2">
    <source>
        <dbReference type="EMBL" id="MBA8889296.1"/>
    </source>
</evidence>
<protein>
    <recommendedName>
        <fullName evidence="4">Repeat protein (TIGR01451 family)</fullName>
    </recommendedName>
</protein>
<dbReference type="Gene3D" id="2.60.40.10">
    <property type="entry name" value="Immunoglobulins"/>
    <property type="match status" value="1"/>
</dbReference>
<evidence type="ECO:0000256" key="1">
    <source>
        <dbReference type="SAM" id="SignalP"/>
    </source>
</evidence>
<sequence length="496" mass="51004">MIASSFPRFHARTLRAAALAAACFGTAFAPLAHADIAVTGTSTPTTYARGRINAFLLDLHVVSNAFGGADALTFQLPAGVTLSAVRKRNTFTFCSDIHPLVNGMGTSDGGWYQLGWPALDGCGSFAGSPDPGEEQIVIVDIDVPAGYTGDLPLTVHALGDGNGDPPSEADLVLTLGDEGAPTQPILAVASKLALATQGDMQSVQTLAIGNTGAGTLDYTITTTLNDGVTPPDCGTPVIEPWLTFAPASGAVAAGAHADVALTFDASIVTAGTHTAALCIASNDPAEPMRAIPLQFSVAAVSCASPSNIFANGFDDDADGTCANALRTFDDRDAFLAAVAPGYETNAFTALRTGYVHGPLPFGNAYPYAVTAAPSYDIGDFYLFDGAGELSTVSAGDTSALTITFTGAPVTAIGGNVWGQMFQNLTSIEMNLQPPTAIRIELADGTVETFTATSQQDFRGFVSTRPIHALTFSAPVADGDGNYVWGVFDNLVVGSAR</sequence>
<reference evidence="2 3" key="1">
    <citation type="submission" date="2020-07" db="EMBL/GenBank/DDBJ databases">
        <title>Genomic Encyclopedia of Type Strains, Phase IV (KMG-V): Genome sequencing to study the core and pangenomes of soil and plant-associated prokaryotes.</title>
        <authorList>
            <person name="Whitman W."/>
        </authorList>
    </citation>
    <scope>NUCLEOTIDE SEQUENCE [LARGE SCALE GENOMIC DNA]</scope>
    <source>
        <strain evidence="2 3">RH2WT43</strain>
    </source>
</reference>
<feature type="chain" id="PRO_5032469678" description="Repeat protein (TIGR01451 family)" evidence="1">
    <location>
        <begin position="35"/>
        <end position="496"/>
    </location>
</feature>
<accession>A0A839F3X8</accession>
<dbReference type="RefSeq" id="WP_182532334.1">
    <property type="nucleotide sequence ID" value="NZ_JACGXL010000006.1"/>
</dbReference>
<dbReference type="AlphaFoldDB" id="A0A839F3X8"/>
<name>A0A839F3X8_9GAMM</name>
<keyword evidence="3" id="KW-1185">Reference proteome</keyword>
<gene>
    <name evidence="2" type="ORF">FHW12_003539</name>
</gene>
<proteinExistence type="predicted"/>
<feature type="signal peptide" evidence="1">
    <location>
        <begin position="1"/>
        <end position="34"/>
    </location>
</feature>